<name>A0ACB9TT39_HOLOL</name>
<comment type="caution">
    <text evidence="1">The sequence shown here is derived from an EMBL/GenBank/DDBJ whole genome shotgun (WGS) entry which is preliminary data.</text>
</comment>
<evidence type="ECO:0000313" key="1">
    <source>
        <dbReference type="EMBL" id="KAI4470047.1"/>
    </source>
</evidence>
<keyword evidence="2" id="KW-1185">Reference proteome</keyword>
<evidence type="ECO:0000313" key="2">
    <source>
        <dbReference type="Proteomes" id="UP001056778"/>
    </source>
</evidence>
<organism evidence="1 2">
    <name type="scientific">Holotrichia oblita</name>
    <name type="common">Chafer beetle</name>
    <dbReference type="NCBI Taxonomy" id="644536"/>
    <lineage>
        <taxon>Eukaryota</taxon>
        <taxon>Metazoa</taxon>
        <taxon>Ecdysozoa</taxon>
        <taxon>Arthropoda</taxon>
        <taxon>Hexapoda</taxon>
        <taxon>Insecta</taxon>
        <taxon>Pterygota</taxon>
        <taxon>Neoptera</taxon>
        <taxon>Endopterygota</taxon>
        <taxon>Coleoptera</taxon>
        <taxon>Polyphaga</taxon>
        <taxon>Scarabaeiformia</taxon>
        <taxon>Scarabaeidae</taxon>
        <taxon>Melolonthinae</taxon>
        <taxon>Holotrichia</taxon>
    </lineage>
</organism>
<accession>A0ACB9TT39</accession>
<proteinExistence type="predicted"/>
<dbReference type="EMBL" id="CM043015">
    <property type="protein sequence ID" value="KAI4470047.1"/>
    <property type="molecule type" value="Genomic_DNA"/>
</dbReference>
<dbReference type="Proteomes" id="UP001056778">
    <property type="component" value="Chromosome 1"/>
</dbReference>
<sequence length="933" mass="106033">MNNKYKGTPVTHWKIPHKTPSAKDYEKECYTHKTDASDSEESVGSNGSSEAANFNIRSELSIVAQFDDLLRLYKQRPNLAVEQIFYSFVEQTKGIIDRWRIATEESRRLQTELDKKNHDLGDLENKLTVARKLLDQQKRNTRKAEEERDVFEEQLTKVQDVLTKEFRNKITDETREKLPFLNNQRYSHYDQNVNGRASPPLSAIPEINSTGSLLSDFSYSISEDDLDTTSVKHAKGWKNIAQVWIGTKETVRATTTLTLSKHGPITATSIIESLPKDEKENINSNTPNNVLKPTIPSADIIYDLWQASPQYTDVTNNNLRQHSLHTKTVVMPDICGPCEKRIRFGKTALKCRNCRAMCHLECKNNLPLPCVPSVNTPTQRNATGVIGDFTPITPPMVPALVVHCLKEIEAKGLTEIGIYRIPGPEKDVKTLKEKFLRGKGVPNLNHVDVHVICGTVKDFLRSLSEPLVTYALWPEFVKAVQAKDEQDIQPAFYQIISELPQPNRDTLAYMILHLKKVALAKDCKMPASNLSKVFGPTIVGYSSSDPNEGNLLEETRQQVSVMERLINLPIDYWMSFVNGQQKLSKLQQTPSTDSLLRPTVTRGFFTPNSARYYVRPNFINQVYNATDFKLTSSSVPTVEKNEIERIDFKLTRYDPDNSNYCMGEWQDVNDIRIGQRINEQVMILKAGEAFLQGTARTFYDGWRSLVRNCNNLEEDLLTAFPDYETYHTKLLRAANMKSSDFSSISEYGLEKVRSLYRYYPDLPWDRVLSPVIGGITSNAVRNDSMRQRMIAENHSPRDTRRKTADSSECFSCGKSGHKKNQCRNIIPNIDKNQPSRQMNDNDLLPKCNFCKRVGHTEATCFKKLDKSQIRCVTINRCEIMPTVSAPLGDHNSKFTYMVDSGADWSVIHHHVVKSVGEVIIPSQQKFAGLGKEL</sequence>
<protein>
    <submittedName>
        <fullName evidence="1">Rac gtpase-activating protein 1</fullName>
    </submittedName>
</protein>
<gene>
    <name evidence="1" type="ORF">MML48_1g08047</name>
</gene>
<reference evidence="1" key="1">
    <citation type="submission" date="2022-04" db="EMBL/GenBank/DDBJ databases">
        <title>Chromosome-scale genome assembly of Holotrichia oblita Faldermann.</title>
        <authorList>
            <person name="Rongchong L."/>
        </authorList>
    </citation>
    <scope>NUCLEOTIDE SEQUENCE</scope>
    <source>
        <strain evidence="1">81SQS9</strain>
    </source>
</reference>